<keyword evidence="2" id="KW-0694">RNA-binding</keyword>
<dbReference type="GO" id="GO:0004825">
    <property type="term" value="F:methionine-tRNA ligase activity"/>
    <property type="evidence" value="ECO:0007669"/>
    <property type="project" value="UniProtKB-EC"/>
</dbReference>
<gene>
    <name evidence="4" type="primary">metG_11</name>
    <name evidence="4" type="ORF">SDC9_21673</name>
</gene>
<comment type="caution">
    <text evidence="4">The sequence shown here is derived from an EMBL/GenBank/DDBJ whole genome shotgun (WGS) entry which is preliminary data.</text>
</comment>
<dbReference type="InterPro" id="IPR002547">
    <property type="entry name" value="tRNA-bd_dom"/>
</dbReference>
<keyword evidence="1" id="KW-0820">tRNA-binding</keyword>
<organism evidence="4">
    <name type="scientific">bioreactor metagenome</name>
    <dbReference type="NCBI Taxonomy" id="1076179"/>
    <lineage>
        <taxon>unclassified sequences</taxon>
        <taxon>metagenomes</taxon>
        <taxon>ecological metagenomes</taxon>
    </lineage>
</organism>
<dbReference type="PROSITE" id="PS50886">
    <property type="entry name" value="TRBD"/>
    <property type="match status" value="1"/>
</dbReference>
<name>A0A644UA55_9ZZZZ</name>
<dbReference type="Pfam" id="PF01588">
    <property type="entry name" value="tRNA_bind"/>
    <property type="match status" value="1"/>
</dbReference>
<dbReference type="PANTHER" id="PTHR11586">
    <property type="entry name" value="TRNA-AMINOACYLATION COFACTOR ARC1 FAMILY MEMBER"/>
    <property type="match status" value="1"/>
</dbReference>
<feature type="domain" description="TRNA-binding" evidence="3">
    <location>
        <begin position="6"/>
        <end position="106"/>
    </location>
</feature>
<evidence type="ECO:0000256" key="1">
    <source>
        <dbReference type="ARBA" id="ARBA00022555"/>
    </source>
</evidence>
<dbReference type="InterPro" id="IPR012340">
    <property type="entry name" value="NA-bd_OB-fold"/>
</dbReference>
<dbReference type="SUPFAM" id="SSF50249">
    <property type="entry name" value="Nucleic acid-binding proteins"/>
    <property type="match status" value="1"/>
</dbReference>
<protein>
    <submittedName>
        <fullName evidence="4">Methionine--tRNA ligase</fullName>
        <ecNumber evidence="4">6.1.1.10</ecNumber>
    </submittedName>
</protein>
<keyword evidence="4" id="KW-0436">Ligase</keyword>
<accession>A0A644UA55</accession>
<dbReference type="EC" id="6.1.1.10" evidence="4"/>
<dbReference type="EMBL" id="VSSQ01000092">
    <property type="protein sequence ID" value="MPL75838.1"/>
    <property type="molecule type" value="Genomic_DNA"/>
</dbReference>
<reference evidence="4" key="1">
    <citation type="submission" date="2019-08" db="EMBL/GenBank/DDBJ databases">
        <authorList>
            <person name="Kucharzyk K."/>
            <person name="Murdoch R.W."/>
            <person name="Higgins S."/>
            <person name="Loffler F."/>
        </authorList>
    </citation>
    <scope>NUCLEOTIDE SEQUENCE</scope>
</reference>
<dbReference type="InterPro" id="IPR051270">
    <property type="entry name" value="Tyrosine-tRNA_ligase_regulator"/>
</dbReference>
<dbReference type="GO" id="GO:0000049">
    <property type="term" value="F:tRNA binding"/>
    <property type="evidence" value="ECO:0007669"/>
    <property type="project" value="UniProtKB-KW"/>
</dbReference>
<sequence length="106" mass="12087">MINIEDLTKVEIKLGRILSVEEIEGSEKLYKLSVDFSEEVPRQVLSGIKKYFEKDFLLNKQFAFVTNLEPRKMMGLESQAMILATGEETLALLTPTKEMPCGSQMR</sequence>
<dbReference type="Gene3D" id="2.40.50.140">
    <property type="entry name" value="Nucleic acid-binding proteins"/>
    <property type="match status" value="1"/>
</dbReference>
<dbReference type="PANTHER" id="PTHR11586:SF37">
    <property type="entry name" value="TRNA-BINDING DOMAIN-CONTAINING PROTEIN"/>
    <property type="match status" value="1"/>
</dbReference>
<proteinExistence type="predicted"/>
<evidence type="ECO:0000256" key="2">
    <source>
        <dbReference type="ARBA" id="ARBA00022884"/>
    </source>
</evidence>
<evidence type="ECO:0000313" key="4">
    <source>
        <dbReference type="EMBL" id="MPL75838.1"/>
    </source>
</evidence>
<evidence type="ECO:0000259" key="3">
    <source>
        <dbReference type="PROSITE" id="PS50886"/>
    </source>
</evidence>
<dbReference type="AlphaFoldDB" id="A0A644UA55"/>